<evidence type="ECO:0000313" key="1">
    <source>
        <dbReference type="EMBL" id="KAJ9592090.1"/>
    </source>
</evidence>
<comment type="caution">
    <text evidence="1">The sequence shown here is derived from an EMBL/GenBank/DDBJ whole genome shotgun (WGS) entry which is preliminary data.</text>
</comment>
<dbReference type="EMBL" id="JASPKZ010003846">
    <property type="protein sequence ID" value="KAJ9592090.1"/>
    <property type="molecule type" value="Genomic_DNA"/>
</dbReference>
<accession>A0AAD8EIR2</accession>
<dbReference type="AlphaFoldDB" id="A0AAD8EIR2"/>
<sequence>MCSAAERTTLNRNDNEYPAARMYHYIAGNKSFEIYNIARFKSDVMDRNIRADLIGSRHLKAKGHLGPVPSSAKVLTYNGVLENHSEKQLFYLEDNGYVCESKYSNIVFIDLSNIIIFYDDIEERGITGPTEEEKDARILHSSYYQNLSNITGFQYKTGLASRSFTQHALNRHYTETSGLKFSHKIVDCRSGRRTSGWQSEMRTRRERCLTGRAQHHSCGNIWDSMWKFQQQ</sequence>
<dbReference type="Proteomes" id="UP001233999">
    <property type="component" value="Unassembled WGS sequence"/>
</dbReference>
<gene>
    <name evidence="1" type="ORF">L9F63_001376</name>
</gene>
<feature type="non-terminal residue" evidence="1">
    <location>
        <position position="231"/>
    </location>
</feature>
<feature type="non-terminal residue" evidence="1">
    <location>
        <position position="1"/>
    </location>
</feature>
<keyword evidence="2" id="KW-1185">Reference proteome</keyword>
<evidence type="ECO:0000313" key="2">
    <source>
        <dbReference type="Proteomes" id="UP001233999"/>
    </source>
</evidence>
<protein>
    <submittedName>
        <fullName evidence="1">Uncharacterized protein</fullName>
    </submittedName>
</protein>
<reference evidence="1" key="1">
    <citation type="journal article" date="2023" name="IScience">
        <title>Live-bearing cockroach genome reveals convergent evolutionary mechanisms linked to viviparity in insects and beyond.</title>
        <authorList>
            <person name="Fouks B."/>
            <person name="Harrison M.C."/>
            <person name="Mikhailova A.A."/>
            <person name="Marchal E."/>
            <person name="English S."/>
            <person name="Carruthers M."/>
            <person name="Jennings E.C."/>
            <person name="Chiamaka E.L."/>
            <person name="Frigard R.A."/>
            <person name="Pippel M."/>
            <person name="Attardo G.M."/>
            <person name="Benoit J.B."/>
            <person name="Bornberg-Bauer E."/>
            <person name="Tobe S.S."/>
        </authorList>
    </citation>
    <scope>NUCLEOTIDE SEQUENCE</scope>
    <source>
        <strain evidence="1">Stay&amp;Tobe</strain>
    </source>
</reference>
<name>A0AAD8EIR2_DIPPU</name>
<reference evidence="1" key="2">
    <citation type="submission" date="2023-05" db="EMBL/GenBank/DDBJ databases">
        <authorList>
            <person name="Fouks B."/>
        </authorList>
    </citation>
    <scope>NUCLEOTIDE SEQUENCE</scope>
    <source>
        <strain evidence="1">Stay&amp;Tobe</strain>
        <tissue evidence="1">Testes</tissue>
    </source>
</reference>
<proteinExistence type="predicted"/>
<organism evidence="1 2">
    <name type="scientific">Diploptera punctata</name>
    <name type="common">Pacific beetle cockroach</name>
    <dbReference type="NCBI Taxonomy" id="6984"/>
    <lineage>
        <taxon>Eukaryota</taxon>
        <taxon>Metazoa</taxon>
        <taxon>Ecdysozoa</taxon>
        <taxon>Arthropoda</taxon>
        <taxon>Hexapoda</taxon>
        <taxon>Insecta</taxon>
        <taxon>Pterygota</taxon>
        <taxon>Neoptera</taxon>
        <taxon>Polyneoptera</taxon>
        <taxon>Dictyoptera</taxon>
        <taxon>Blattodea</taxon>
        <taxon>Blaberoidea</taxon>
        <taxon>Blaberidae</taxon>
        <taxon>Diplopterinae</taxon>
        <taxon>Diploptera</taxon>
    </lineage>
</organism>